<evidence type="ECO:0000256" key="8">
    <source>
        <dbReference type="ARBA" id="ARBA00023012"/>
    </source>
</evidence>
<dbReference type="PANTHER" id="PTHR42878">
    <property type="entry name" value="TWO-COMPONENT HISTIDINE KINASE"/>
    <property type="match status" value="1"/>
</dbReference>
<feature type="domain" description="Histidine kinase" evidence="9">
    <location>
        <begin position="397"/>
        <end position="615"/>
    </location>
</feature>
<evidence type="ECO:0000313" key="12">
    <source>
        <dbReference type="Proteomes" id="UP001219901"/>
    </source>
</evidence>
<keyword evidence="12" id="KW-1185">Reference proteome</keyword>
<name>A0AAJ5ZD52_9CHLR</name>
<dbReference type="SUPFAM" id="SSF55781">
    <property type="entry name" value="GAF domain-like"/>
    <property type="match status" value="2"/>
</dbReference>
<dbReference type="SMART" id="SM00065">
    <property type="entry name" value="GAF"/>
    <property type="match status" value="2"/>
</dbReference>
<evidence type="ECO:0000313" key="11">
    <source>
        <dbReference type="EMBL" id="WFG38785.1"/>
    </source>
</evidence>
<evidence type="ECO:0000256" key="7">
    <source>
        <dbReference type="ARBA" id="ARBA00022840"/>
    </source>
</evidence>
<accession>A0AAJ5ZD52</accession>
<dbReference type="InterPro" id="IPR003661">
    <property type="entry name" value="HisK_dim/P_dom"/>
</dbReference>
<dbReference type="CDD" id="cd00082">
    <property type="entry name" value="HisKA"/>
    <property type="match status" value="1"/>
</dbReference>
<dbReference type="Proteomes" id="UP001219901">
    <property type="component" value="Chromosome"/>
</dbReference>
<evidence type="ECO:0000256" key="1">
    <source>
        <dbReference type="ARBA" id="ARBA00000085"/>
    </source>
</evidence>
<dbReference type="SUPFAM" id="SSF55874">
    <property type="entry name" value="ATPase domain of HSP90 chaperone/DNA topoisomerase II/histidine kinase"/>
    <property type="match status" value="1"/>
</dbReference>
<dbReference type="Proteomes" id="UP001321249">
    <property type="component" value="Unassembled WGS sequence"/>
</dbReference>
<dbReference type="InterPro" id="IPR029016">
    <property type="entry name" value="GAF-like_dom_sf"/>
</dbReference>
<dbReference type="CDD" id="cd00075">
    <property type="entry name" value="HATPase"/>
    <property type="match status" value="1"/>
</dbReference>
<dbReference type="Gene3D" id="1.10.287.130">
    <property type="match status" value="1"/>
</dbReference>
<dbReference type="SUPFAM" id="SSF47384">
    <property type="entry name" value="Homodimeric domain of signal transducing histidine kinase"/>
    <property type="match status" value="1"/>
</dbReference>
<dbReference type="SMART" id="SM00388">
    <property type="entry name" value="HisKA"/>
    <property type="match status" value="1"/>
</dbReference>
<dbReference type="GO" id="GO:0000155">
    <property type="term" value="F:phosphorelay sensor kinase activity"/>
    <property type="evidence" value="ECO:0007669"/>
    <property type="project" value="InterPro"/>
</dbReference>
<dbReference type="InterPro" id="IPR004358">
    <property type="entry name" value="Sig_transdc_His_kin-like_C"/>
</dbReference>
<dbReference type="Pfam" id="PF00512">
    <property type="entry name" value="HisKA"/>
    <property type="match status" value="1"/>
</dbReference>
<dbReference type="InterPro" id="IPR036890">
    <property type="entry name" value="HATPase_C_sf"/>
</dbReference>
<keyword evidence="3" id="KW-0597">Phosphoprotein</keyword>
<dbReference type="PANTHER" id="PTHR42878:SF7">
    <property type="entry name" value="SENSOR HISTIDINE KINASE GLRK"/>
    <property type="match status" value="1"/>
</dbReference>
<dbReference type="SMART" id="SM00387">
    <property type="entry name" value="HATPase_c"/>
    <property type="match status" value="1"/>
</dbReference>
<dbReference type="Gene3D" id="3.30.450.40">
    <property type="match status" value="2"/>
</dbReference>
<reference evidence="12" key="3">
    <citation type="submission" date="2023-06" db="EMBL/GenBank/DDBJ databases">
        <title>Pangenomics reveal diversification of enzyme families and niche specialization in globally abundant SAR202 bacteria.</title>
        <authorList>
            <person name="Saw J.H.W."/>
        </authorList>
    </citation>
    <scope>NUCLEOTIDE SEQUENCE [LARGE SCALE GENOMIC DNA]</scope>
    <source>
        <strain evidence="12">JH1073</strain>
    </source>
</reference>
<evidence type="ECO:0000256" key="5">
    <source>
        <dbReference type="ARBA" id="ARBA00022741"/>
    </source>
</evidence>
<keyword evidence="7" id="KW-0067">ATP-binding</keyword>
<dbReference type="Pfam" id="PF01590">
    <property type="entry name" value="GAF"/>
    <property type="match status" value="2"/>
</dbReference>
<dbReference type="Gene3D" id="3.30.565.10">
    <property type="entry name" value="Histidine kinase-like ATPase, C-terminal domain"/>
    <property type="match status" value="1"/>
</dbReference>
<gene>
    <name evidence="10" type="ORF">GKO46_12730</name>
    <name evidence="11" type="ORF">GKO48_03890</name>
</gene>
<sequence>MATQFNNIEEPNITDEVVFSPRELGVLNEIATVVSSATDIADVYSSFAALVADVIDWDGIIVNTPCDDGRNFLIRVREGSAVEGRPAGESFEIEGSFFAEVQKSRETKMISVQEGQTAEWALNIPGIRGPLLAGVRSWIATPLTSQGNLVGVMYVQSYSSDAFSDHDRLIFERIATFVGPTIERFNSYERLLQDENQARSLLRIGRMLLGARTLDDVFDQFVQELRSVIDVDRLAIAVAQPDGQSVIDRYMYGIEVEGRPVNAVISMDALDLGGLDLSSHGYIIPPELLSEADPVGSPGMYANYKAGLRSAIFAGLRTEGRIVGTMNVKSVNEGAYAPSDLEYFEQVADHLAASIDRTLSHESEIEMNRAERERIQTQQEALRVVDVIQAKERLLTSASHELRTPLTGILAFVDLLARNRSGNLAEKELRYLSIVRRNAEDLSGKVNSLIAHAARDAGELIIRLESFDLATMLREVATDASPKLAEYGQSAALKVPENLDVIGDRRQLLVAISHLIDNALRYAPKDSTIQITGEQLGSNIEISVIDQGTGVSDDHASDIFDPFERGELTGMANSPGAGLGLTFVRAVAVGHGGDARYSKSTDGGASFTVSIPVRADTNL</sequence>
<dbReference type="EC" id="2.7.13.3" evidence="2"/>
<evidence type="ECO:0000256" key="3">
    <source>
        <dbReference type="ARBA" id="ARBA00022553"/>
    </source>
</evidence>
<dbReference type="EMBL" id="CP046147">
    <property type="protein sequence ID" value="WFG38785.1"/>
    <property type="molecule type" value="Genomic_DNA"/>
</dbReference>
<keyword evidence="8" id="KW-0902">Two-component regulatory system</keyword>
<reference evidence="11" key="2">
    <citation type="journal article" date="2023" name="Nat. Commun.">
        <title>Cultivation of marine bacteria of the SAR202 clade.</title>
        <authorList>
            <person name="Lim Y."/>
            <person name="Seo J.H."/>
            <person name="Giovannoni S.J."/>
            <person name="Kang I."/>
            <person name="Cho J.C."/>
        </authorList>
    </citation>
    <scope>NUCLEOTIDE SEQUENCE</scope>
    <source>
        <strain evidence="11">JH1073</strain>
    </source>
</reference>
<dbReference type="PRINTS" id="PR00344">
    <property type="entry name" value="BCTRLSENSOR"/>
</dbReference>
<dbReference type="Pfam" id="PF02518">
    <property type="entry name" value="HATPase_c"/>
    <property type="match status" value="1"/>
</dbReference>
<dbReference type="PROSITE" id="PS50109">
    <property type="entry name" value="HIS_KIN"/>
    <property type="match status" value="1"/>
</dbReference>
<dbReference type="InterPro" id="IPR050351">
    <property type="entry name" value="BphY/WalK/GraS-like"/>
</dbReference>
<evidence type="ECO:0000313" key="13">
    <source>
        <dbReference type="Proteomes" id="UP001321249"/>
    </source>
</evidence>
<protein>
    <recommendedName>
        <fullName evidence="2">histidine kinase</fullName>
        <ecNumber evidence="2">2.7.13.3</ecNumber>
    </recommendedName>
</protein>
<proteinExistence type="predicted"/>
<dbReference type="EMBL" id="WMBE01000005">
    <property type="protein sequence ID" value="MDG0867927.1"/>
    <property type="molecule type" value="Genomic_DNA"/>
</dbReference>
<dbReference type="InterPro" id="IPR036097">
    <property type="entry name" value="HisK_dim/P_sf"/>
</dbReference>
<dbReference type="RefSeq" id="WP_342826926.1">
    <property type="nucleotide sequence ID" value="NZ_CP046146.1"/>
</dbReference>
<evidence type="ECO:0000259" key="9">
    <source>
        <dbReference type="PROSITE" id="PS50109"/>
    </source>
</evidence>
<keyword evidence="6" id="KW-0418">Kinase</keyword>
<reference evidence="12 13" key="1">
    <citation type="submission" date="2019-11" db="EMBL/GenBank/DDBJ databases">
        <authorList>
            <person name="Cho J.-C."/>
        </authorList>
    </citation>
    <scope>NUCLEOTIDE SEQUENCE [LARGE SCALE GENOMIC DNA]</scope>
    <source>
        <strain evidence="11 12">JH1073</strain>
        <strain evidence="10 13">JH702</strain>
    </source>
</reference>
<dbReference type="InterPro" id="IPR003594">
    <property type="entry name" value="HATPase_dom"/>
</dbReference>
<keyword evidence="4" id="KW-0808">Transferase</keyword>
<dbReference type="GO" id="GO:0007234">
    <property type="term" value="P:osmosensory signaling via phosphorelay pathway"/>
    <property type="evidence" value="ECO:0007669"/>
    <property type="project" value="TreeGrafter"/>
</dbReference>
<dbReference type="InterPro" id="IPR005467">
    <property type="entry name" value="His_kinase_dom"/>
</dbReference>
<comment type="catalytic activity">
    <reaction evidence="1">
        <text>ATP + protein L-histidine = ADP + protein N-phospho-L-histidine.</text>
        <dbReference type="EC" id="2.7.13.3"/>
    </reaction>
</comment>
<dbReference type="GO" id="GO:0000156">
    <property type="term" value="F:phosphorelay response regulator activity"/>
    <property type="evidence" value="ECO:0007669"/>
    <property type="project" value="TreeGrafter"/>
</dbReference>
<evidence type="ECO:0000313" key="10">
    <source>
        <dbReference type="EMBL" id="MDG0867927.1"/>
    </source>
</evidence>
<dbReference type="GO" id="GO:0005524">
    <property type="term" value="F:ATP binding"/>
    <property type="evidence" value="ECO:0007669"/>
    <property type="project" value="UniProtKB-KW"/>
</dbReference>
<organism evidence="11 12">
    <name type="scientific">Candidatus Lucifugimonas marina</name>
    <dbReference type="NCBI Taxonomy" id="3038979"/>
    <lineage>
        <taxon>Bacteria</taxon>
        <taxon>Bacillati</taxon>
        <taxon>Chloroflexota</taxon>
        <taxon>Dehalococcoidia</taxon>
        <taxon>SAR202 cluster</taxon>
        <taxon>Candidatus Lucifugimonadales</taxon>
        <taxon>Candidatus Lucifugimonadaceae</taxon>
        <taxon>Candidatus Lucifugimonas</taxon>
    </lineage>
</organism>
<dbReference type="InterPro" id="IPR003018">
    <property type="entry name" value="GAF"/>
</dbReference>
<dbReference type="AlphaFoldDB" id="A0AAJ5ZD52"/>
<evidence type="ECO:0000256" key="6">
    <source>
        <dbReference type="ARBA" id="ARBA00022777"/>
    </source>
</evidence>
<dbReference type="GO" id="GO:0030295">
    <property type="term" value="F:protein kinase activator activity"/>
    <property type="evidence" value="ECO:0007669"/>
    <property type="project" value="TreeGrafter"/>
</dbReference>
<evidence type="ECO:0000256" key="4">
    <source>
        <dbReference type="ARBA" id="ARBA00022679"/>
    </source>
</evidence>
<keyword evidence="5" id="KW-0547">Nucleotide-binding</keyword>
<evidence type="ECO:0000256" key="2">
    <source>
        <dbReference type="ARBA" id="ARBA00012438"/>
    </source>
</evidence>